<dbReference type="PANTHER" id="PTHR16220:SF0">
    <property type="entry name" value="WD REPEAT-CONTAINING PROTEIN WRAP73"/>
    <property type="match status" value="1"/>
</dbReference>
<sequence>MVRSWELDKDLDTLAWSQDGLFLLATSHGTDIQASPSNGTSYVLPLDPDAAVTDGSDDHRGWVAQIAAGVAGLAHAQWIPIKRIPAVMQFSSFDAGAVLYSLCDQAFTVFPDTILPHIYGHSQWPNMFALTQKFQDKDALVLYAPQSNAAPSLEAPVVWSLWRSIPLHTTSVSGVAWSPDGYVWAVWDSALEFRVCLYTLHGVLIATLAANEQGTLVTTSSLTKQDVHSLLAPKPATSRARRVSVRTSRSMSNPLAQSVRRSSASTALAHVAGGGLGVRTLSWHPSSQFLSVGGYDEHVYVLSHEDWSVVYVLDYSVSALRRLPTSPVVWQEPYQWFEATQGRGIVSMESTQLPIQVSVQAPDEKAWPPKAGIQWLSWNKDGSVLACRNESMPTVLFLHVFEGIHERSVDMCLQPLALLAFAEPICSVAWKPGHPCSLAVVTGQSAVYTWTWHSARDDASLSDTESTLQTADAIAIPNDRFSAVRLHWSPDGQSLVLADTSSFCCVVPAPSEATEIESVAPP</sequence>
<dbReference type="EMBL" id="LGAV01000004">
    <property type="protein sequence ID" value="KOS14113.1"/>
    <property type="molecule type" value="Genomic_DNA"/>
</dbReference>
<evidence type="ECO:0000313" key="2">
    <source>
        <dbReference type="Proteomes" id="UP000037751"/>
    </source>
</evidence>
<dbReference type="PANTHER" id="PTHR16220">
    <property type="entry name" value="WD REPEAT PROTEIN 8-RELATED"/>
    <property type="match status" value="1"/>
</dbReference>
<accession>A0A0M9VP73</accession>
<dbReference type="Gene3D" id="2.130.10.10">
    <property type="entry name" value="YVTN repeat-like/Quinoprotein amine dehydrogenase"/>
    <property type="match status" value="1"/>
</dbReference>
<keyword evidence="2" id="KW-1185">Reference proteome</keyword>
<proteinExistence type="predicted"/>
<dbReference type="RefSeq" id="XP_017991745.1">
    <property type="nucleotide sequence ID" value="XM_018138252.1"/>
</dbReference>
<dbReference type="GO" id="GO:0005815">
    <property type="term" value="C:microtubule organizing center"/>
    <property type="evidence" value="ECO:0007669"/>
    <property type="project" value="TreeGrafter"/>
</dbReference>
<dbReference type="Pfam" id="PF00400">
    <property type="entry name" value="WD40"/>
    <property type="match status" value="1"/>
</dbReference>
<name>A0A0M9VP73_9BASI</name>
<dbReference type="InterPro" id="IPR001680">
    <property type="entry name" value="WD40_rpt"/>
</dbReference>
<reference evidence="1 2" key="1">
    <citation type="submission" date="2015-07" db="EMBL/GenBank/DDBJ databases">
        <title>Draft Genome Sequence of Malassezia furfur CBS1878 and Malassezia pachydermatis CBS1879.</title>
        <authorList>
            <person name="Triana S."/>
            <person name="Ohm R."/>
            <person name="Gonzalez A."/>
            <person name="DeCock H."/>
            <person name="Restrepo S."/>
            <person name="Celis A."/>
        </authorList>
    </citation>
    <scope>NUCLEOTIDE SEQUENCE [LARGE SCALE GENOMIC DNA]</scope>
    <source>
        <strain evidence="1 2">CBS 1879</strain>
    </source>
</reference>
<dbReference type="OrthoDB" id="308690at2759"/>
<dbReference type="Proteomes" id="UP000037751">
    <property type="component" value="Unassembled WGS sequence"/>
</dbReference>
<dbReference type="InterPro" id="IPR015943">
    <property type="entry name" value="WD40/YVTN_repeat-like_dom_sf"/>
</dbReference>
<evidence type="ECO:0000313" key="1">
    <source>
        <dbReference type="EMBL" id="KOS14113.1"/>
    </source>
</evidence>
<dbReference type="VEuPathDB" id="FungiDB:Malapachy_3793"/>
<dbReference type="GeneID" id="28730128"/>
<protein>
    <submittedName>
        <fullName evidence="1">Yvtn repeat-like quino protein amine dehydrogenase</fullName>
    </submittedName>
</protein>
<organism evidence="1 2">
    <name type="scientific">Malassezia pachydermatis</name>
    <dbReference type="NCBI Taxonomy" id="77020"/>
    <lineage>
        <taxon>Eukaryota</taxon>
        <taxon>Fungi</taxon>
        <taxon>Dikarya</taxon>
        <taxon>Basidiomycota</taxon>
        <taxon>Ustilaginomycotina</taxon>
        <taxon>Malasseziomycetes</taxon>
        <taxon>Malasseziales</taxon>
        <taxon>Malasseziaceae</taxon>
        <taxon>Malassezia</taxon>
    </lineage>
</organism>
<dbReference type="InterPro" id="IPR052778">
    <property type="entry name" value="Centrosome-WD_assoc"/>
</dbReference>
<comment type="caution">
    <text evidence="1">The sequence shown here is derived from an EMBL/GenBank/DDBJ whole genome shotgun (WGS) entry which is preliminary data.</text>
</comment>
<dbReference type="GO" id="GO:1990811">
    <property type="term" value="C:MWP complex"/>
    <property type="evidence" value="ECO:0007669"/>
    <property type="project" value="TreeGrafter"/>
</dbReference>
<dbReference type="SUPFAM" id="SSF69322">
    <property type="entry name" value="Tricorn protease domain 2"/>
    <property type="match status" value="1"/>
</dbReference>
<dbReference type="GO" id="GO:1990810">
    <property type="term" value="P:microtubule anchoring at mitotic spindle pole body"/>
    <property type="evidence" value="ECO:0007669"/>
    <property type="project" value="TreeGrafter"/>
</dbReference>
<dbReference type="AlphaFoldDB" id="A0A0M9VP73"/>
<gene>
    <name evidence="1" type="ORF">Malapachy_3793</name>
</gene>
<dbReference type="STRING" id="77020.A0A0M9VP73"/>